<comment type="caution">
    <text evidence="1">The sequence shown here is derived from an EMBL/GenBank/DDBJ whole genome shotgun (WGS) entry which is preliminary data.</text>
</comment>
<protein>
    <submittedName>
        <fullName evidence="1">Uncharacterized protein</fullName>
    </submittedName>
</protein>
<gene>
    <name evidence="1" type="ORF">CARN5_1481</name>
</gene>
<reference evidence="1" key="1">
    <citation type="submission" date="2009-10" db="EMBL/GenBank/DDBJ databases">
        <title>Diversity of trophic interactions inside an arsenic-rich microbial ecosystem.</title>
        <authorList>
            <person name="Bertin P.N."/>
            <person name="Heinrich-Salmeron A."/>
            <person name="Pelletier E."/>
            <person name="Goulhen-Chollet F."/>
            <person name="Arsene-Ploetze F."/>
            <person name="Gallien S."/>
            <person name="Calteau A."/>
            <person name="Vallenet D."/>
            <person name="Casiot C."/>
            <person name="Chane-Woon-Ming B."/>
            <person name="Giloteaux L."/>
            <person name="Barakat M."/>
            <person name="Bonnefoy V."/>
            <person name="Bruneel O."/>
            <person name="Chandler M."/>
            <person name="Cleiss J."/>
            <person name="Duran R."/>
            <person name="Elbaz-Poulichet F."/>
            <person name="Fonknechten N."/>
            <person name="Lauga B."/>
            <person name="Mornico D."/>
            <person name="Ortet P."/>
            <person name="Schaeffer C."/>
            <person name="Siguier P."/>
            <person name="Alexander Thil Smith A."/>
            <person name="Van Dorsselaer A."/>
            <person name="Weissenbach J."/>
            <person name="Medigue C."/>
            <person name="Le Paslier D."/>
        </authorList>
    </citation>
    <scope>NUCLEOTIDE SEQUENCE</scope>
</reference>
<dbReference type="AlphaFoldDB" id="E6QCV9"/>
<proteinExistence type="predicted"/>
<evidence type="ECO:0000313" key="1">
    <source>
        <dbReference type="EMBL" id="CBI05035.1"/>
    </source>
</evidence>
<sequence>MPDEQKLHFTSDVNKHRLRVFLQEVEGVLRGEVYYRLCHTALLTKADRKLYL</sequence>
<accession>E6QCV9</accession>
<name>E6QCV9_9ZZZZ</name>
<organism evidence="1">
    <name type="scientific">mine drainage metagenome</name>
    <dbReference type="NCBI Taxonomy" id="410659"/>
    <lineage>
        <taxon>unclassified sequences</taxon>
        <taxon>metagenomes</taxon>
        <taxon>ecological metagenomes</taxon>
    </lineage>
</organism>
<dbReference type="EMBL" id="CABP01000093">
    <property type="protein sequence ID" value="CBI05035.1"/>
    <property type="molecule type" value="Genomic_DNA"/>
</dbReference>